<evidence type="ECO:0000256" key="4">
    <source>
        <dbReference type="SAM" id="Phobius"/>
    </source>
</evidence>
<dbReference type="HOGENOM" id="CLU_031404_4_0_1"/>
<protein>
    <recommendedName>
        <fullName evidence="2">Dipeptidase</fullName>
        <ecNumber evidence="2">3.4.13.19</ecNumber>
    </recommendedName>
</protein>
<feature type="region of interest" description="Disordered" evidence="3">
    <location>
        <begin position="1"/>
        <end position="34"/>
    </location>
</feature>
<dbReference type="Gene3D" id="3.20.20.140">
    <property type="entry name" value="Metal-dependent hydrolases"/>
    <property type="match status" value="1"/>
</dbReference>
<reference evidence="5 6" key="1">
    <citation type="journal article" date="2012" name="BMC Genomics">
        <title>Sequencing the genome of Marssonina brunnea reveals fungus-poplar co-evolution.</title>
        <authorList>
            <person name="Zhu S."/>
            <person name="Cao Y.-Z."/>
            <person name="Jiang C."/>
            <person name="Tan B.-Y."/>
            <person name="Wang Z."/>
            <person name="Feng S."/>
            <person name="Zhang L."/>
            <person name="Su X.-H."/>
            <person name="Brejova B."/>
            <person name="Vinar T."/>
            <person name="Xu M."/>
            <person name="Wang M.-X."/>
            <person name="Zhang S.-G."/>
            <person name="Huang M.-R."/>
            <person name="Wu R."/>
            <person name="Zhou Y."/>
        </authorList>
    </citation>
    <scope>NUCLEOTIDE SEQUENCE [LARGE SCALE GENOMIC DNA]</scope>
    <source>
        <strain evidence="5 6">MB_m1</strain>
    </source>
</reference>
<keyword evidence="2" id="KW-0482">Metalloprotease</keyword>
<keyword evidence="4" id="KW-1133">Transmembrane helix</keyword>
<dbReference type="SUPFAM" id="SSF51556">
    <property type="entry name" value="Metallo-dependent hydrolases"/>
    <property type="match status" value="1"/>
</dbReference>
<comment type="catalytic activity">
    <reaction evidence="2">
        <text>an L-aminoacyl-L-amino acid + H2O = 2 an L-alpha-amino acid</text>
        <dbReference type="Rhea" id="RHEA:48940"/>
        <dbReference type="ChEBI" id="CHEBI:15377"/>
        <dbReference type="ChEBI" id="CHEBI:59869"/>
        <dbReference type="ChEBI" id="CHEBI:77460"/>
        <dbReference type="EC" id="3.4.13.19"/>
    </reaction>
</comment>
<name>K1WFB0_MARBU</name>
<dbReference type="STRING" id="1072389.K1WFB0"/>
<accession>K1WFB0</accession>
<dbReference type="GO" id="GO:0046872">
    <property type="term" value="F:metal ion binding"/>
    <property type="evidence" value="ECO:0007669"/>
    <property type="project" value="UniProtKB-UniRule"/>
</dbReference>
<feature type="transmembrane region" description="Helical" evidence="4">
    <location>
        <begin position="57"/>
        <end position="76"/>
    </location>
</feature>
<dbReference type="PROSITE" id="PS51365">
    <property type="entry name" value="RENAL_DIPEPTIDASE_2"/>
    <property type="match status" value="1"/>
</dbReference>
<evidence type="ECO:0000256" key="2">
    <source>
        <dbReference type="RuleBase" id="RU341113"/>
    </source>
</evidence>
<keyword evidence="2" id="KW-0479">Metal-binding</keyword>
<evidence type="ECO:0000313" key="5">
    <source>
        <dbReference type="EMBL" id="EKD16125.1"/>
    </source>
</evidence>
<keyword evidence="1 2" id="KW-0224">Dipeptidase</keyword>
<dbReference type="RefSeq" id="XP_007293308.1">
    <property type="nucleotide sequence ID" value="XM_007293246.1"/>
</dbReference>
<dbReference type="EMBL" id="JH921439">
    <property type="protein sequence ID" value="EKD16125.1"/>
    <property type="molecule type" value="Genomic_DNA"/>
</dbReference>
<dbReference type="InterPro" id="IPR008257">
    <property type="entry name" value="Pept_M19"/>
</dbReference>
<dbReference type="OrthoDB" id="445695at2759"/>
<feature type="compositionally biased region" description="Polar residues" evidence="3">
    <location>
        <begin position="20"/>
        <end position="33"/>
    </location>
</feature>
<proteinExistence type="inferred from homology"/>
<dbReference type="Proteomes" id="UP000006753">
    <property type="component" value="Unassembled WGS sequence"/>
</dbReference>
<dbReference type="EC" id="3.4.13.19" evidence="2"/>
<dbReference type="GO" id="GO:0006508">
    <property type="term" value="P:proteolysis"/>
    <property type="evidence" value="ECO:0007669"/>
    <property type="project" value="UniProtKB-KW"/>
</dbReference>
<dbReference type="PANTHER" id="PTHR10443">
    <property type="entry name" value="MICROSOMAL DIPEPTIDASE"/>
    <property type="match status" value="1"/>
</dbReference>
<keyword evidence="4" id="KW-0472">Membrane</keyword>
<dbReference type="InParanoid" id="K1WFB0"/>
<sequence length="496" mass="53714">MGADTPTEQDLLLPGDIEQRSSVAHNSRTGSFNDTEHGKEVVVLGDEPRRRSIFNDVGAIVLGTCIMLSLATILFLPSGSREDPRSPVPTTISQRVDRILEETPLIDGHNDLAILIRFLHKNKIYDSNFTKPFVEGGMYGHVDLPRLKEGKNGGAFWSAYAPCPKNGTDFSDENYAETVAFTYSQIDVLTRLRGAYPDVFSPPPNSSTALSAFKSHQLISPLAIEGLHQIGNSLSNLRNYYALGARYATLTHNCHNMYADAALLETPTGVIPSTPLHHGVSPAGRLLIHEMNRLGMIIDLSHVSPDTMRDVLGGSSPSASTWPGSSAPVIFSHSSAHALCPHPRNVPDSILHLVQQRNSLVMVNFSPDFVSCVANPSDPTGLPSFYAPNSTLAHVVSHIMHIGDLIGYEHVGLGSDFDGILNTPRGLEDVSKYPDLLAEMLRRGVSDTDAAMVVGGNVLRLWAEVDRVALEMQRAGVKPVEDELPALHLVSATGSE</sequence>
<dbReference type="Pfam" id="PF01244">
    <property type="entry name" value="Peptidase_M19"/>
    <property type="match status" value="1"/>
</dbReference>
<organism evidence="5 6">
    <name type="scientific">Marssonina brunnea f. sp. multigermtubi (strain MB_m1)</name>
    <name type="common">Marssonina leaf spot fungus</name>
    <dbReference type="NCBI Taxonomy" id="1072389"/>
    <lineage>
        <taxon>Eukaryota</taxon>
        <taxon>Fungi</taxon>
        <taxon>Dikarya</taxon>
        <taxon>Ascomycota</taxon>
        <taxon>Pezizomycotina</taxon>
        <taxon>Leotiomycetes</taxon>
        <taxon>Helotiales</taxon>
        <taxon>Drepanopezizaceae</taxon>
        <taxon>Drepanopeziza</taxon>
    </lineage>
</organism>
<dbReference type="PANTHER" id="PTHR10443:SF12">
    <property type="entry name" value="DIPEPTIDASE"/>
    <property type="match status" value="1"/>
</dbReference>
<dbReference type="OMA" id="CDHPRNI"/>
<dbReference type="CDD" id="cd01301">
    <property type="entry name" value="rDP_like"/>
    <property type="match status" value="1"/>
</dbReference>
<dbReference type="eggNOG" id="KOG4127">
    <property type="taxonomic scope" value="Eukaryota"/>
</dbReference>
<dbReference type="GO" id="GO:0070573">
    <property type="term" value="F:metallodipeptidase activity"/>
    <property type="evidence" value="ECO:0007669"/>
    <property type="project" value="InterPro"/>
</dbReference>
<dbReference type="GeneID" id="18761354"/>
<dbReference type="AlphaFoldDB" id="K1WFB0"/>
<keyword evidence="2" id="KW-0862">Zinc</keyword>
<evidence type="ECO:0000256" key="3">
    <source>
        <dbReference type="SAM" id="MobiDB-lite"/>
    </source>
</evidence>
<keyword evidence="6" id="KW-1185">Reference proteome</keyword>
<comment type="cofactor">
    <cofactor evidence="2">
        <name>Zn(2+)</name>
        <dbReference type="ChEBI" id="CHEBI:29105"/>
    </cofactor>
</comment>
<evidence type="ECO:0000313" key="6">
    <source>
        <dbReference type="Proteomes" id="UP000006753"/>
    </source>
</evidence>
<keyword evidence="2" id="KW-0378">Hydrolase</keyword>
<dbReference type="KEGG" id="mbe:MBM_05419"/>
<comment type="similarity">
    <text evidence="2">Belongs to the metallo-dependent hydrolases superfamily. Peptidase M19 family.</text>
</comment>
<gene>
    <name evidence="5" type="ORF">MBM_05419</name>
</gene>
<keyword evidence="2" id="KW-0645">Protease</keyword>
<evidence type="ECO:0000256" key="1">
    <source>
        <dbReference type="ARBA" id="ARBA00022997"/>
    </source>
</evidence>
<keyword evidence="4" id="KW-0812">Transmembrane</keyword>
<dbReference type="InterPro" id="IPR032466">
    <property type="entry name" value="Metal_Hydrolase"/>
</dbReference>